<protein>
    <recommendedName>
        <fullName evidence="3">CUB domain-containing protein</fullName>
    </recommendedName>
</protein>
<evidence type="ECO:0000256" key="1">
    <source>
        <dbReference type="SAM" id="SignalP"/>
    </source>
</evidence>
<dbReference type="InParanoid" id="C3ZJS2"/>
<dbReference type="EMBL" id="GG666633">
    <property type="protein sequence ID" value="EEN47207.1"/>
    <property type="molecule type" value="Genomic_DNA"/>
</dbReference>
<gene>
    <name evidence="2" type="ORF">BRAFLDRAFT_105398</name>
</gene>
<reference evidence="2" key="1">
    <citation type="journal article" date="2008" name="Nature">
        <title>The amphioxus genome and the evolution of the chordate karyotype.</title>
        <authorList>
            <consortium name="US DOE Joint Genome Institute (JGI-PGF)"/>
            <person name="Putnam N.H."/>
            <person name="Butts T."/>
            <person name="Ferrier D.E.K."/>
            <person name="Furlong R.F."/>
            <person name="Hellsten U."/>
            <person name="Kawashima T."/>
            <person name="Robinson-Rechavi M."/>
            <person name="Shoguchi E."/>
            <person name="Terry A."/>
            <person name="Yu J.-K."/>
            <person name="Benito-Gutierrez E.L."/>
            <person name="Dubchak I."/>
            <person name="Garcia-Fernandez J."/>
            <person name="Gibson-Brown J.J."/>
            <person name="Grigoriev I.V."/>
            <person name="Horton A.C."/>
            <person name="de Jong P.J."/>
            <person name="Jurka J."/>
            <person name="Kapitonov V.V."/>
            <person name="Kohara Y."/>
            <person name="Kuroki Y."/>
            <person name="Lindquist E."/>
            <person name="Lucas S."/>
            <person name="Osoegawa K."/>
            <person name="Pennacchio L.A."/>
            <person name="Salamov A.A."/>
            <person name="Satou Y."/>
            <person name="Sauka-Spengler T."/>
            <person name="Schmutz J."/>
            <person name="Shin-I T."/>
            <person name="Toyoda A."/>
            <person name="Bronner-Fraser M."/>
            <person name="Fujiyama A."/>
            <person name="Holland L.Z."/>
            <person name="Holland P.W.H."/>
            <person name="Satoh N."/>
            <person name="Rokhsar D.S."/>
        </authorList>
    </citation>
    <scope>NUCLEOTIDE SEQUENCE [LARGE SCALE GENOMIC DNA]</scope>
    <source>
        <strain evidence="2">S238N-H82</strain>
        <tissue evidence="2">Testes</tissue>
    </source>
</reference>
<dbReference type="AlphaFoldDB" id="C3ZJS2"/>
<evidence type="ECO:0000313" key="2">
    <source>
        <dbReference type="EMBL" id="EEN47207.1"/>
    </source>
</evidence>
<feature type="signal peptide" evidence="1">
    <location>
        <begin position="1"/>
        <end position="21"/>
    </location>
</feature>
<keyword evidence="1" id="KW-0732">Signal</keyword>
<sequence>MLRLVPPYVILIVLCDVCVRGDRDSLDFSLIKPTPSNMDMGYSCVYENASPTITRMVNTMTVALNGTTLSVEATNTVTSHASQCTQSIKTTPLVNRKNVSSFSPEIRDIHVFLKRTAVCDTHVDYNSEHSVQKRTLRFNIPVRDALMGTWSCTAFICDLTDINQCTFFYQTLDTSSYKSGLSGHKLILSVRRHPFLRDAANGDTSDKAPTYHNIGIESVPFLCQANGFDKTTHLLGVNRGRPIFDFIPKSPVSFHILIDEVHEYKVTGDLFGRNSNITTSIQDPELRCFNITSRPLTQLREETVYRRRTKCYEEVERWDGYELPRDNPIVDENTCYDFLLFGWDGSFDTDYERMPGSQKYLFVYMPRSIPSDWRSPDQPPSETQYSYHVPDIERIVIKLPERHFNPQSGNDCLRLTTRPQERKIPNLVGSSDVVSVHKYLCPTTDLIAEWFKGFAYLVTHYQDLHMRTIVGPLTSRAKHAKLTCPGAGHVVFISNPRCKYAGMRETPTGICGNLGWSGYTVKREAYRKPITIEQIGHPFRSGLEWPSDLECMYRFYICGFNPRSVSAQVKELILVNPKNTYTTQSTRPTPLYIMPDECLYSEVQYGSLTHVGPSCMSTFSRCGSFSLVGVQDKILRTLKAAGAEWGTAVRAIPFHRIHQLEDNKCPCTQVPDTCQPIQTYWQRNDESLSEYNVRMRSVIAHTSIPFEVFNTLAVTSKQAKMWCEAGGYMSKPRTMDDISVEFVCRRLRSSNESEARNVMKLNSKMLSAPVMRFGRHESGAREYVHIVCSGIPAACMEASETNAIIRLSRNTSVITLYKYTLGKKFIDWVKFTNNGVIYTVKGRIESTTGNNGDNKYLEDPDISWGPDGDGKISFGFLIKESYLQTYHTIECTYGPKSLLKSKTYEVDRGLGQIKDMCVPSDITISLRKNGNVFQCDVILDRYSRCQISYITLRGQRKDRLGFTFQHFCDDMGDIIAPIEDPDIGGNDDFIAHTRFRSPASHKWCRNETSHSEDIQYIAVAHVNPIVLTENTHISCGYKTRTDDGADGESAERSLTIPASDVLNDCIVPSLPVVPTAELMVEIPPGMADNDPGVYTELACRHALIVGSRVCNNHRGMPKSIVLWAEIRGMFLYPQLIPVATARPDGCHNHLDSVYCDNTMLPSYMMMRVRVTPNTFLKTYAKTIGLQIRFRCGTEGPTTHHVEDPNLTNIIKTGVWYSTPTPKSTTSLDNNGISDTRDQASVISSSVIGCSLIAFTVTTISIYELA</sequence>
<name>C3ZJS2_BRAFL</name>
<evidence type="ECO:0008006" key="3">
    <source>
        <dbReference type="Google" id="ProtNLM"/>
    </source>
</evidence>
<proteinExistence type="predicted"/>
<accession>C3ZJS2</accession>
<organism>
    <name type="scientific">Branchiostoma floridae</name>
    <name type="common">Florida lancelet</name>
    <name type="synonym">Amphioxus</name>
    <dbReference type="NCBI Taxonomy" id="7739"/>
    <lineage>
        <taxon>Eukaryota</taxon>
        <taxon>Metazoa</taxon>
        <taxon>Chordata</taxon>
        <taxon>Cephalochordata</taxon>
        <taxon>Leptocardii</taxon>
        <taxon>Amphioxiformes</taxon>
        <taxon>Branchiostomatidae</taxon>
        <taxon>Branchiostoma</taxon>
    </lineage>
</organism>
<feature type="chain" id="PRO_5002936491" description="CUB domain-containing protein" evidence="1">
    <location>
        <begin position="22"/>
        <end position="1265"/>
    </location>
</feature>